<comment type="caution">
    <text evidence="2">The sequence shown here is derived from an EMBL/GenBank/DDBJ whole genome shotgun (WGS) entry which is preliminary data.</text>
</comment>
<dbReference type="RefSeq" id="WP_377818036.1">
    <property type="nucleotide sequence ID" value="NZ_JBHSLU010000161.1"/>
</dbReference>
<sequence>MAAFTNMSTRGVRDFVARRIFVPGSKKGLLKFVESIHRYHDHLRASAIGKAGGGERDTLTTERANLAKLQAQEVELRLARARGEYVPLSDVTDGWAKVAQIVRAQGLAQTSRIGAKVPHLTAHDRTEIATLNREMLEAIAEEVAALQVLGSAGGAEFTSDQPVKAKPKLTEVKIPTNRGRPQGVKDSKPRAKRRS</sequence>
<dbReference type="Proteomes" id="UP001596060">
    <property type="component" value="Unassembled WGS sequence"/>
</dbReference>
<proteinExistence type="predicted"/>
<evidence type="ECO:0000313" key="2">
    <source>
        <dbReference type="EMBL" id="MFC5509281.1"/>
    </source>
</evidence>
<organism evidence="2 3">
    <name type="scientific">Bosea massiliensis</name>
    <dbReference type="NCBI Taxonomy" id="151419"/>
    <lineage>
        <taxon>Bacteria</taxon>
        <taxon>Pseudomonadati</taxon>
        <taxon>Pseudomonadota</taxon>
        <taxon>Alphaproteobacteria</taxon>
        <taxon>Hyphomicrobiales</taxon>
        <taxon>Boseaceae</taxon>
        <taxon>Bosea</taxon>
    </lineage>
</organism>
<dbReference type="EMBL" id="JBHSLU010000161">
    <property type="protein sequence ID" value="MFC5509281.1"/>
    <property type="molecule type" value="Genomic_DNA"/>
</dbReference>
<protein>
    <recommendedName>
        <fullName evidence="4">Terminase small subunit</fullName>
    </recommendedName>
</protein>
<feature type="region of interest" description="Disordered" evidence="1">
    <location>
        <begin position="155"/>
        <end position="195"/>
    </location>
</feature>
<accession>A0ABW0P9E2</accession>
<evidence type="ECO:0000313" key="3">
    <source>
        <dbReference type="Proteomes" id="UP001596060"/>
    </source>
</evidence>
<keyword evidence="3" id="KW-1185">Reference proteome</keyword>
<reference evidence="3" key="1">
    <citation type="journal article" date="2019" name="Int. J. Syst. Evol. Microbiol.">
        <title>The Global Catalogue of Microorganisms (GCM) 10K type strain sequencing project: providing services to taxonomists for standard genome sequencing and annotation.</title>
        <authorList>
            <consortium name="The Broad Institute Genomics Platform"/>
            <consortium name="The Broad Institute Genome Sequencing Center for Infectious Disease"/>
            <person name="Wu L."/>
            <person name="Ma J."/>
        </authorList>
    </citation>
    <scope>NUCLEOTIDE SEQUENCE [LARGE SCALE GENOMIC DNA]</scope>
    <source>
        <strain evidence="3">CCUG 43117</strain>
    </source>
</reference>
<name>A0ABW0P9E2_9HYPH</name>
<evidence type="ECO:0008006" key="4">
    <source>
        <dbReference type="Google" id="ProtNLM"/>
    </source>
</evidence>
<evidence type="ECO:0000256" key="1">
    <source>
        <dbReference type="SAM" id="MobiDB-lite"/>
    </source>
</evidence>
<gene>
    <name evidence="2" type="ORF">ACFPN9_29130</name>
</gene>